<comment type="subcellular location">
    <subcellularLocation>
        <location evidence="1 5 6">Nucleus</location>
    </subcellularLocation>
</comment>
<dbReference type="SMART" id="SM00389">
    <property type="entry name" value="HOX"/>
    <property type="match status" value="1"/>
</dbReference>
<evidence type="ECO:0000313" key="9">
    <source>
        <dbReference type="EMBL" id="KAJ7381301.1"/>
    </source>
</evidence>
<dbReference type="Pfam" id="PF00046">
    <property type="entry name" value="Homeodomain"/>
    <property type="match status" value="1"/>
</dbReference>
<dbReference type="InterPro" id="IPR001356">
    <property type="entry name" value="HD"/>
</dbReference>
<feature type="domain" description="Homeobox" evidence="8">
    <location>
        <begin position="120"/>
        <end position="180"/>
    </location>
</feature>
<feature type="compositionally biased region" description="Low complexity" evidence="7">
    <location>
        <begin position="1"/>
        <end position="12"/>
    </location>
</feature>
<dbReference type="InterPro" id="IPR017970">
    <property type="entry name" value="Homeobox_CS"/>
</dbReference>
<keyword evidence="4 5" id="KW-0539">Nucleus</keyword>
<evidence type="ECO:0000259" key="8">
    <source>
        <dbReference type="PROSITE" id="PS50071"/>
    </source>
</evidence>
<evidence type="ECO:0000256" key="2">
    <source>
        <dbReference type="ARBA" id="ARBA00023125"/>
    </source>
</evidence>
<dbReference type="OrthoDB" id="6159439at2759"/>
<dbReference type="GO" id="GO:0051960">
    <property type="term" value="P:regulation of nervous system development"/>
    <property type="evidence" value="ECO:0007669"/>
    <property type="project" value="TreeGrafter"/>
</dbReference>
<evidence type="ECO:0000256" key="7">
    <source>
        <dbReference type="SAM" id="MobiDB-lite"/>
    </source>
</evidence>
<dbReference type="InterPro" id="IPR009057">
    <property type="entry name" value="Homeodomain-like_sf"/>
</dbReference>
<name>A0A9W9ZGG0_9CNID</name>
<keyword evidence="2 5" id="KW-0238">DNA-binding</keyword>
<gene>
    <name evidence="9" type="primary">GBX2</name>
    <name evidence="9" type="ORF">OS493_001422</name>
</gene>
<dbReference type="GO" id="GO:0000981">
    <property type="term" value="F:DNA-binding transcription factor activity, RNA polymerase II-specific"/>
    <property type="evidence" value="ECO:0007669"/>
    <property type="project" value="InterPro"/>
</dbReference>
<dbReference type="InterPro" id="IPR020479">
    <property type="entry name" value="HD_metazoa"/>
</dbReference>
<comment type="caution">
    <text evidence="9">The sequence shown here is derived from an EMBL/GenBank/DDBJ whole genome shotgun (WGS) entry which is preliminary data.</text>
</comment>
<dbReference type="CDD" id="cd00086">
    <property type="entry name" value="homeodomain"/>
    <property type="match status" value="1"/>
</dbReference>
<feature type="region of interest" description="Disordered" evidence="7">
    <location>
        <begin position="1"/>
        <end position="127"/>
    </location>
</feature>
<dbReference type="PRINTS" id="PR00024">
    <property type="entry name" value="HOMEOBOX"/>
</dbReference>
<protein>
    <submittedName>
        <fullName evidence="9">Rhombomere 2 development</fullName>
    </submittedName>
</protein>
<dbReference type="PANTHER" id="PTHR24334:SF0">
    <property type="entry name" value="HOMEOBOX PROTEIN UNPLUGGED"/>
    <property type="match status" value="1"/>
</dbReference>
<dbReference type="PROSITE" id="PS50071">
    <property type="entry name" value="HOMEOBOX_2"/>
    <property type="match status" value="1"/>
</dbReference>
<dbReference type="PROSITE" id="PS00027">
    <property type="entry name" value="HOMEOBOX_1"/>
    <property type="match status" value="1"/>
</dbReference>
<dbReference type="Proteomes" id="UP001163046">
    <property type="component" value="Unassembled WGS sequence"/>
</dbReference>
<dbReference type="GO" id="GO:0005634">
    <property type="term" value="C:nucleus"/>
    <property type="evidence" value="ECO:0007669"/>
    <property type="project" value="UniProtKB-SubCell"/>
</dbReference>
<dbReference type="PANTHER" id="PTHR24334">
    <property type="entry name" value="HOMEOBOX PROTEIN GBX"/>
    <property type="match status" value="1"/>
</dbReference>
<proteinExistence type="predicted"/>
<evidence type="ECO:0000256" key="3">
    <source>
        <dbReference type="ARBA" id="ARBA00023155"/>
    </source>
</evidence>
<feature type="compositionally biased region" description="Basic and acidic residues" evidence="7">
    <location>
        <begin position="66"/>
        <end position="80"/>
    </location>
</feature>
<dbReference type="EMBL" id="MU826350">
    <property type="protein sequence ID" value="KAJ7381301.1"/>
    <property type="molecule type" value="Genomic_DNA"/>
</dbReference>
<dbReference type="GO" id="GO:0000977">
    <property type="term" value="F:RNA polymerase II transcription regulatory region sequence-specific DNA binding"/>
    <property type="evidence" value="ECO:0007669"/>
    <property type="project" value="TreeGrafter"/>
</dbReference>
<evidence type="ECO:0000256" key="4">
    <source>
        <dbReference type="ARBA" id="ARBA00023242"/>
    </source>
</evidence>
<organism evidence="9 10">
    <name type="scientific">Desmophyllum pertusum</name>
    <dbReference type="NCBI Taxonomy" id="174260"/>
    <lineage>
        <taxon>Eukaryota</taxon>
        <taxon>Metazoa</taxon>
        <taxon>Cnidaria</taxon>
        <taxon>Anthozoa</taxon>
        <taxon>Hexacorallia</taxon>
        <taxon>Scleractinia</taxon>
        <taxon>Caryophylliina</taxon>
        <taxon>Caryophylliidae</taxon>
        <taxon>Desmophyllum</taxon>
    </lineage>
</organism>
<keyword evidence="10" id="KW-1185">Reference proteome</keyword>
<evidence type="ECO:0000256" key="5">
    <source>
        <dbReference type="PROSITE-ProRule" id="PRU00108"/>
    </source>
</evidence>
<feature type="DNA-binding region" description="Homeobox" evidence="5">
    <location>
        <begin position="122"/>
        <end position="181"/>
    </location>
</feature>
<dbReference type="Gene3D" id="1.10.10.60">
    <property type="entry name" value="Homeodomain-like"/>
    <property type="match status" value="1"/>
</dbReference>
<accession>A0A9W9ZGG0</accession>
<reference evidence="9" key="1">
    <citation type="submission" date="2023-01" db="EMBL/GenBank/DDBJ databases">
        <title>Genome assembly of the deep-sea coral Lophelia pertusa.</title>
        <authorList>
            <person name="Herrera S."/>
            <person name="Cordes E."/>
        </authorList>
    </citation>
    <scope>NUCLEOTIDE SEQUENCE</scope>
    <source>
        <strain evidence="9">USNM1676648</strain>
        <tissue evidence="9">Polyp</tissue>
    </source>
</reference>
<dbReference type="InterPro" id="IPR042982">
    <property type="entry name" value="GBX-1/2"/>
</dbReference>
<evidence type="ECO:0000256" key="6">
    <source>
        <dbReference type="RuleBase" id="RU000682"/>
    </source>
</evidence>
<feature type="compositionally biased region" description="Polar residues" evidence="7">
    <location>
        <begin position="83"/>
        <end position="101"/>
    </location>
</feature>
<dbReference type="SUPFAM" id="SSF46689">
    <property type="entry name" value="Homeodomain-like"/>
    <property type="match status" value="1"/>
</dbReference>
<feature type="compositionally biased region" description="Basic and acidic residues" evidence="7">
    <location>
        <begin position="13"/>
        <end position="27"/>
    </location>
</feature>
<dbReference type="AlphaFoldDB" id="A0A9W9ZGG0"/>
<evidence type="ECO:0000256" key="1">
    <source>
        <dbReference type="ARBA" id="ARBA00004123"/>
    </source>
</evidence>
<evidence type="ECO:0000313" key="10">
    <source>
        <dbReference type="Proteomes" id="UP001163046"/>
    </source>
</evidence>
<sequence>MQNSISFSIESIISRRDPPKQKEDESKSSQGVVSRGPLSAMQNLVELTPRGDLNYFEETVPASEMEQEKLDKRFHGENLMDHFSTSPSSDERQASPNSPTGSDELEDEQGDQNSDCEGGTKSRRKRTAFTSQQLLELEREFHTKKYLSLEERSHIARTLKLSEVQVKIWFQNRRAKWKRVRTLGGPQAHGNRKLHAPKLVVPIPIHVNRYGSNNQLYIS</sequence>
<keyword evidence="3 5" id="KW-0371">Homeobox</keyword>